<reference evidence="6" key="2">
    <citation type="journal article" date="2021" name="PeerJ">
        <title>Extensive microbial diversity within the chicken gut microbiome revealed by metagenomics and culture.</title>
        <authorList>
            <person name="Gilroy R."/>
            <person name="Ravi A."/>
            <person name="Getino M."/>
            <person name="Pursley I."/>
            <person name="Horton D.L."/>
            <person name="Alikhan N.F."/>
            <person name="Baker D."/>
            <person name="Gharbi K."/>
            <person name="Hall N."/>
            <person name="Watson M."/>
            <person name="Adriaenssens E.M."/>
            <person name="Foster-Nyarko E."/>
            <person name="Jarju S."/>
            <person name="Secka A."/>
            <person name="Antonio M."/>
            <person name="Oren A."/>
            <person name="Chaudhuri R.R."/>
            <person name="La Ragione R."/>
            <person name="Hildebrand F."/>
            <person name="Pallen M.J."/>
        </authorList>
    </citation>
    <scope>NUCLEOTIDE SEQUENCE</scope>
    <source>
        <strain evidence="6">B3-4054</strain>
    </source>
</reference>
<evidence type="ECO:0000313" key="7">
    <source>
        <dbReference type="Proteomes" id="UP000823616"/>
    </source>
</evidence>
<keyword evidence="2" id="KW-0809">Transit peptide</keyword>
<dbReference type="GO" id="GO:0006412">
    <property type="term" value="P:translation"/>
    <property type="evidence" value="ECO:0007669"/>
    <property type="project" value="InterPro"/>
</dbReference>
<dbReference type="InterPro" id="IPR029063">
    <property type="entry name" value="SAM-dependent_MTases_sf"/>
</dbReference>
<evidence type="ECO:0000256" key="4">
    <source>
        <dbReference type="ARBA" id="ARBA00023014"/>
    </source>
</evidence>
<dbReference type="GO" id="GO:0051536">
    <property type="term" value="F:iron-sulfur cluster binding"/>
    <property type="evidence" value="ECO:0007669"/>
    <property type="project" value="UniProtKB-KW"/>
</dbReference>
<evidence type="ECO:0000313" key="6">
    <source>
        <dbReference type="EMBL" id="MBO8449566.1"/>
    </source>
</evidence>
<keyword evidence="1" id="KW-0479">Metal-binding</keyword>
<keyword evidence="4" id="KW-0411">Iron-sulfur</keyword>
<accession>A0A9D9HFI4</accession>
<evidence type="ECO:0000256" key="5">
    <source>
        <dbReference type="SAM" id="MobiDB-lite"/>
    </source>
</evidence>
<reference evidence="6" key="1">
    <citation type="submission" date="2020-10" db="EMBL/GenBank/DDBJ databases">
        <authorList>
            <person name="Gilroy R."/>
        </authorList>
    </citation>
    <scope>NUCLEOTIDE SEQUENCE</scope>
    <source>
        <strain evidence="6">B3-4054</strain>
    </source>
</reference>
<protein>
    <recommendedName>
        <fullName evidence="8">Mitochondrial small ribosomal subunit Rsm22</fullName>
    </recommendedName>
</protein>
<name>A0A9D9HFI4_9SPIR</name>
<evidence type="ECO:0000256" key="1">
    <source>
        <dbReference type="ARBA" id="ARBA00022723"/>
    </source>
</evidence>
<comment type="caution">
    <text evidence="6">The sequence shown here is derived from an EMBL/GenBank/DDBJ whole genome shotgun (WGS) entry which is preliminary data.</text>
</comment>
<dbReference type="GO" id="GO:0046872">
    <property type="term" value="F:metal ion binding"/>
    <property type="evidence" value="ECO:0007669"/>
    <property type="project" value="UniProtKB-KW"/>
</dbReference>
<proteinExistence type="predicted"/>
<evidence type="ECO:0000256" key="3">
    <source>
        <dbReference type="ARBA" id="ARBA00023004"/>
    </source>
</evidence>
<dbReference type="AlphaFoldDB" id="A0A9D9HFI4"/>
<feature type="region of interest" description="Disordered" evidence="5">
    <location>
        <begin position="1"/>
        <end position="57"/>
    </location>
</feature>
<dbReference type="EMBL" id="JADIMS010000008">
    <property type="protein sequence ID" value="MBO8449566.1"/>
    <property type="molecule type" value="Genomic_DNA"/>
</dbReference>
<feature type="region of interest" description="Disordered" evidence="5">
    <location>
        <begin position="517"/>
        <end position="549"/>
    </location>
</feature>
<evidence type="ECO:0008006" key="8">
    <source>
        <dbReference type="Google" id="ProtNLM"/>
    </source>
</evidence>
<evidence type="ECO:0000256" key="2">
    <source>
        <dbReference type="ARBA" id="ARBA00022946"/>
    </source>
</evidence>
<feature type="compositionally biased region" description="Polar residues" evidence="5">
    <location>
        <begin position="1"/>
        <end position="11"/>
    </location>
</feature>
<feature type="compositionally biased region" description="Basic and acidic residues" evidence="5">
    <location>
        <begin position="517"/>
        <end position="531"/>
    </location>
</feature>
<keyword evidence="3" id="KW-0408">Iron</keyword>
<dbReference type="Proteomes" id="UP000823616">
    <property type="component" value="Unassembled WGS sequence"/>
</dbReference>
<dbReference type="Pfam" id="PF09243">
    <property type="entry name" value="Rsm22"/>
    <property type="match status" value="1"/>
</dbReference>
<dbReference type="GO" id="GO:0008168">
    <property type="term" value="F:methyltransferase activity"/>
    <property type="evidence" value="ECO:0007669"/>
    <property type="project" value="InterPro"/>
</dbReference>
<dbReference type="SUPFAM" id="SSF53335">
    <property type="entry name" value="S-adenosyl-L-methionine-dependent methyltransferases"/>
    <property type="match status" value="1"/>
</dbReference>
<gene>
    <name evidence="6" type="ORF">IAA96_00465</name>
</gene>
<organism evidence="6 7">
    <name type="scientific">Candidatus Avitreponema avistercoris</name>
    <dbReference type="NCBI Taxonomy" id="2840705"/>
    <lineage>
        <taxon>Bacteria</taxon>
        <taxon>Pseudomonadati</taxon>
        <taxon>Spirochaetota</taxon>
        <taxon>Spirochaetia</taxon>
        <taxon>Spirochaetales</taxon>
        <taxon>Candidatus Avitreponema</taxon>
    </lineage>
</organism>
<sequence length="549" mass="58555">MNRQTESQNQPGKEKHGGSSAPEPFYAPVLRRKRGRVSPPSGGSGVHTPRAEKPSAPGFLSAVEGRRLTAGIPSCAGDPVFPALSPEAQKMTEELGGILSAVFPLDKKKRKAMLHDIRNLSRMLTDSRGERPLGYMNRPANLSAYAHYFLWWNIVRLARLFAGLQPGSSLPDHFAAVDLGSGPLTAVCALWIACPALREKAVTWYCLDISREALSAGEEIFRRLSASSGAAVRWRIVRIRGEIGVGLKEKAALVISANVFNELPDPARAAERTCGFRVQADFDDGNGSKASRVSSAAAGAFSLVSSYAAANCEILLVEPGNPDGGALVSGFRKQALTAGFVPVSPCPHTGKCPFPGSRRKKWCHFAFPSASAPAELLSLSKQAGLPKERAALSFLYAVRNGAKRPQKMPDIKKREETRGGHRAAPDAGVFPVRILSEKIRLPGGATGRYGCSPAGMVLLAAERGFSDGSPAQFLDGLPFGALVPLVFPAAELPVPDEAARDPVSGAAVIGLVSSRKDFRRRPADRRGDRSRTISRTAGGRRGGRGDKAR</sequence>
<dbReference type="InterPro" id="IPR015324">
    <property type="entry name" value="Ribosomal_Rsm22-like"/>
</dbReference>